<dbReference type="RefSeq" id="WP_045969190.1">
    <property type="nucleotide sequence ID" value="NZ_CAWMED010000001.1"/>
</dbReference>
<dbReference type="InterPro" id="IPR036388">
    <property type="entry name" value="WH-like_DNA-bd_sf"/>
</dbReference>
<gene>
    <name evidence="4" type="ORF">LY16_02144</name>
    <name evidence="3" type="ORF">XDD1_1045</name>
</gene>
<dbReference type="Proteomes" id="UP000324170">
    <property type="component" value="Unassembled WGS sequence"/>
</dbReference>
<dbReference type="EMBL" id="VNHN01000032">
    <property type="protein sequence ID" value="TYP04902.1"/>
    <property type="molecule type" value="Genomic_DNA"/>
</dbReference>
<evidence type="ECO:0000259" key="2">
    <source>
        <dbReference type="SMART" id="SM00421"/>
    </source>
</evidence>
<evidence type="ECO:0000313" key="6">
    <source>
        <dbReference type="Proteomes" id="UP000324170"/>
    </source>
</evidence>
<feature type="domain" description="HTH luxR-type" evidence="2">
    <location>
        <begin position="151"/>
        <end position="208"/>
    </location>
</feature>
<keyword evidence="6" id="KW-1185">Reference proteome</keyword>
<proteinExistence type="predicted"/>
<organism evidence="3 5">
    <name type="scientific">Xenorhabdus doucetiae</name>
    <dbReference type="NCBI Taxonomy" id="351671"/>
    <lineage>
        <taxon>Bacteria</taxon>
        <taxon>Pseudomonadati</taxon>
        <taxon>Pseudomonadota</taxon>
        <taxon>Gammaproteobacteria</taxon>
        <taxon>Enterobacterales</taxon>
        <taxon>Morganellaceae</taxon>
        <taxon>Xenorhabdus</taxon>
    </lineage>
</organism>
<dbReference type="AlphaFoldDB" id="A0A068QP83"/>
<sequence length="229" mass="27152">MNLPYNDNNSYLKGLVAMMEHLSEPWGIKDLDSRHIYMNKAAYLYTNTPINFDIEGKLDNEFPADWAELAEDLTEHDKRAEEFQDRVSVIETHYWYGKDSLTPFISEKFPVYNNDKECIWIVWNAKPLNTLSPLQYINQQKPSILTTEIDTKLFTKAEMDIIFFMLHRFSNKEMAKIYNVSNKTIENRIYNIYQKANVHSLQQLEEFCRHLHLDNYIPGRLIEKGILFI</sequence>
<dbReference type="CDD" id="cd06170">
    <property type="entry name" value="LuxR_C_like"/>
    <property type="match status" value="1"/>
</dbReference>
<dbReference type="STRING" id="351671.XDD1_1045"/>
<dbReference type="SUPFAM" id="SSF46894">
    <property type="entry name" value="C-terminal effector domain of the bipartite response regulators"/>
    <property type="match status" value="1"/>
</dbReference>
<dbReference type="InterPro" id="IPR000792">
    <property type="entry name" value="Tscrpt_reg_LuxR_C"/>
</dbReference>
<evidence type="ECO:0000313" key="5">
    <source>
        <dbReference type="Proteomes" id="UP000032721"/>
    </source>
</evidence>
<dbReference type="OrthoDB" id="6191871at2"/>
<dbReference type="InterPro" id="IPR016032">
    <property type="entry name" value="Sig_transdc_resp-reg_C-effctor"/>
</dbReference>
<dbReference type="EMBL" id="FO704550">
    <property type="protein sequence ID" value="CDG16748.1"/>
    <property type="molecule type" value="Genomic_DNA"/>
</dbReference>
<dbReference type="Proteomes" id="UP000032721">
    <property type="component" value="Chromosome"/>
</dbReference>
<dbReference type="HOGENOM" id="CLU_075576_1_0_6"/>
<protein>
    <submittedName>
        <fullName evidence="3">LuxR-family transcriptional regulator</fullName>
    </submittedName>
    <submittedName>
        <fullName evidence="4">Regulatory LuxR family protein</fullName>
    </submittedName>
</protein>
<reference evidence="4 6" key="2">
    <citation type="submission" date="2019-07" db="EMBL/GenBank/DDBJ databases">
        <title>Genomic Encyclopedia of Type Strains, Phase I: the one thousand microbial genomes (KMG-I) project.</title>
        <authorList>
            <person name="Kyrpides N."/>
        </authorList>
    </citation>
    <scope>NUCLEOTIDE SEQUENCE [LARGE SCALE GENOMIC DNA]</scope>
    <source>
        <strain evidence="4 6">DSM 17909</strain>
    </source>
</reference>
<dbReference type="Gene3D" id="1.10.10.10">
    <property type="entry name" value="Winged helix-like DNA-binding domain superfamily/Winged helix DNA-binding domain"/>
    <property type="match status" value="1"/>
</dbReference>
<evidence type="ECO:0000313" key="3">
    <source>
        <dbReference type="EMBL" id="CDG16748.1"/>
    </source>
</evidence>
<keyword evidence="1" id="KW-0238">DNA-binding</keyword>
<evidence type="ECO:0000313" key="4">
    <source>
        <dbReference type="EMBL" id="TYP04902.1"/>
    </source>
</evidence>
<name>A0A068QP83_9GAMM</name>
<dbReference type="Pfam" id="PF00196">
    <property type="entry name" value="GerE"/>
    <property type="match status" value="1"/>
</dbReference>
<dbReference type="GO" id="GO:0003677">
    <property type="term" value="F:DNA binding"/>
    <property type="evidence" value="ECO:0007669"/>
    <property type="project" value="UniProtKB-KW"/>
</dbReference>
<reference evidence="3 5" key="1">
    <citation type="submission" date="2013-07" db="EMBL/GenBank/DDBJ databases">
        <authorList>
            <person name="Genoscope - CEA"/>
        </authorList>
    </citation>
    <scope>NUCLEOTIDE SEQUENCE [LARGE SCALE GENOMIC DNA]</scope>
    <source>
        <strain evidence="3">FRM16</strain>
        <strain evidence="5">FRM16 / DSM 17909</strain>
    </source>
</reference>
<evidence type="ECO:0000256" key="1">
    <source>
        <dbReference type="ARBA" id="ARBA00023125"/>
    </source>
</evidence>
<dbReference type="SMART" id="SM00421">
    <property type="entry name" value="HTH_LUXR"/>
    <property type="match status" value="1"/>
</dbReference>
<dbReference type="KEGG" id="xdo:XDD1_1045"/>
<accession>A0A068QP83</accession>
<dbReference type="GO" id="GO:0006355">
    <property type="term" value="P:regulation of DNA-templated transcription"/>
    <property type="evidence" value="ECO:0007669"/>
    <property type="project" value="InterPro"/>
</dbReference>